<dbReference type="InterPro" id="IPR038770">
    <property type="entry name" value="Na+/solute_symporter_sf"/>
</dbReference>
<protein>
    <recommendedName>
        <fullName evidence="11">Transporter</fullName>
    </recommendedName>
</protein>
<evidence type="ECO:0000256" key="2">
    <source>
        <dbReference type="ARBA" id="ARBA00010145"/>
    </source>
</evidence>
<organism evidence="9 10">
    <name type="scientific">Telmatospirillum siberiense</name>
    <dbReference type="NCBI Taxonomy" id="382514"/>
    <lineage>
        <taxon>Bacteria</taxon>
        <taxon>Pseudomonadati</taxon>
        <taxon>Pseudomonadota</taxon>
        <taxon>Alphaproteobacteria</taxon>
        <taxon>Rhodospirillales</taxon>
        <taxon>Rhodospirillaceae</taxon>
        <taxon>Telmatospirillum</taxon>
    </lineage>
</organism>
<feature type="transmembrane region" description="Helical" evidence="8">
    <location>
        <begin position="6"/>
        <end position="25"/>
    </location>
</feature>
<dbReference type="RefSeq" id="WP_101250448.1">
    <property type="nucleotide sequence ID" value="NZ_PIUM01000009.1"/>
</dbReference>
<dbReference type="AlphaFoldDB" id="A0A2N3PW94"/>
<reference evidence="10" key="1">
    <citation type="submission" date="2017-12" db="EMBL/GenBank/DDBJ databases">
        <title>Draft genome sequence of Telmatospirillum siberiense 26-4b1T, an acidotolerant peatland alphaproteobacterium potentially involved in sulfur cycling.</title>
        <authorList>
            <person name="Hausmann B."/>
            <person name="Pjevac P."/>
            <person name="Schreck K."/>
            <person name="Herbold C.W."/>
            <person name="Daims H."/>
            <person name="Wagner M."/>
            <person name="Pester M."/>
            <person name="Loy A."/>
        </authorList>
    </citation>
    <scope>NUCLEOTIDE SEQUENCE [LARGE SCALE GENOMIC DNA]</scope>
    <source>
        <strain evidence="10">26-4b1</strain>
    </source>
</reference>
<evidence type="ECO:0008006" key="11">
    <source>
        <dbReference type="Google" id="ProtNLM"/>
    </source>
</evidence>
<keyword evidence="4" id="KW-1003">Cell membrane</keyword>
<feature type="transmembrane region" description="Helical" evidence="8">
    <location>
        <begin position="64"/>
        <end position="84"/>
    </location>
</feature>
<dbReference type="Proteomes" id="UP000233293">
    <property type="component" value="Unassembled WGS sequence"/>
</dbReference>
<name>A0A2N3PW94_9PROT</name>
<proteinExistence type="inferred from homology"/>
<keyword evidence="10" id="KW-1185">Reference proteome</keyword>
<keyword evidence="6 8" id="KW-1133">Transmembrane helix</keyword>
<feature type="transmembrane region" description="Helical" evidence="8">
    <location>
        <begin position="205"/>
        <end position="229"/>
    </location>
</feature>
<keyword evidence="3" id="KW-0813">Transport</keyword>
<evidence type="ECO:0000256" key="5">
    <source>
        <dbReference type="ARBA" id="ARBA00022692"/>
    </source>
</evidence>
<keyword evidence="5 8" id="KW-0812">Transmembrane</keyword>
<keyword evidence="7 8" id="KW-0472">Membrane</keyword>
<dbReference type="EMBL" id="PIUM01000009">
    <property type="protein sequence ID" value="PKU24655.1"/>
    <property type="molecule type" value="Genomic_DNA"/>
</dbReference>
<comment type="caution">
    <text evidence="9">The sequence shown here is derived from an EMBL/GenBank/DDBJ whole genome shotgun (WGS) entry which is preliminary data.</text>
</comment>
<accession>A0A2N3PW94</accession>
<evidence type="ECO:0000256" key="3">
    <source>
        <dbReference type="ARBA" id="ARBA00022448"/>
    </source>
</evidence>
<feature type="transmembrane region" description="Helical" evidence="8">
    <location>
        <begin position="182"/>
        <end position="199"/>
    </location>
</feature>
<sequence>MFQTLLTCLVPVCFCVALGAVAGWLKIFDTERIRPISTYVVVFALPALLFVGIFKFTVQQLSQWQNLVTLLVAMMATWAIAYVFGRFVWRFSSGEAAIMALTSSFPNMAYIGVAVLTALFSTTGLLPVILGNFVSSFVLIPATVLVLHLTGPGKSDARSGSAKPVPKASLARDILHTAVQPLVWAPLLGIALVLTHFSLPDLASTSIGTIGDTAGGVALFAVGVMLFGFSFRIDREVATVFVLKNFIQPAIATAVLFAFGLHGVMAEGIVIVLACPAATACPMLASSYRVGEKSAAASVAVSTVSSLLTLSGWILCSKAAFAG</sequence>
<dbReference type="OrthoDB" id="9810457at2"/>
<dbReference type="GO" id="GO:0055085">
    <property type="term" value="P:transmembrane transport"/>
    <property type="evidence" value="ECO:0007669"/>
    <property type="project" value="InterPro"/>
</dbReference>
<evidence type="ECO:0000313" key="10">
    <source>
        <dbReference type="Proteomes" id="UP000233293"/>
    </source>
</evidence>
<evidence type="ECO:0000256" key="8">
    <source>
        <dbReference type="SAM" id="Phobius"/>
    </source>
</evidence>
<dbReference type="Pfam" id="PF03547">
    <property type="entry name" value="Mem_trans"/>
    <property type="match status" value="1"/>
</dbReference>
<evidence type="ECO:0000256" key="1">
    <source>
        <dbReference type="ARBA" id="ARBA00004651"/>
    </source>
</evidence>
<gene>
    <name evidence="9" type="ORF">CWS72_09920</name>
</gene>
<dbReference type="InterPro" id="IPR004776">
    <property type="entry name" value="Mem_transp_PIN-like"/>
</dbReference>
<feature type="transmembrane region" description="Helical" evidence="8">
    <location>
        <begin position="295"/>
        <end position="315"/>
    </location>
</feature>
<dbReference type="Gene3D" id="1.20.1530.20">
    <property type="match status" value="1"/>
</dbReference>
<evidence type="ECO:0000313" key="9">
    <source>
        <dbReference type="EMBL" id="PKU24655.1"/>
    </source>
</evidence>
<feature type="transmembrane region" description="Helical" evidence="8">
    <location>
        <begin position="37"/>
        <end position="58"/>
    </location>
</feature>
<evidence type="ECO:0000256" key="6">
    <source>
        <dbReference type="ARBA" id="ARBA00022989"/>
    </source>
</evidence>
<feature type="transmembrane region" description="Helical" evidence="8">
    <location>
        <begin position="96"/>
        <end position="120"/>
    </location>
</feature>
<dbReference type="PANTHER" id="PTHR36838:SF1">
    <property type="entry name" value="SLR1864 PROTEIN"/>
    <property type="match status" value="1"/>
</dbReference>
<evidence type="ECO:0000256" key="4">
    <source>
        <dbReference type="ARBA" id="ARBA00022475"/>
    </source>
</evidence>
<dbReference type="PANTHER" id="PTHR36838">
    <property type="entry name" value="AUXIN EFFLUX CARRIER FAMILY PROTEIN"/>
    <property type="match status" value="1"/>
</dbReference>
<dbReference type="GO" id="GO:0005886">
    <property type="term" value="C:plasma membrane"/>
    <property type="evidence" value="ECO:0007669"/>
    <property type="project" value="UniProtKB-SubCell"/>
</dbReference>
<comment type="similarity">
    <text evidence="2">Belongs to the auxin efflux carrier (TC 2.A.69) family.</text>
</comment>
<evidence type="ECO:0000256" key="7">
    <source>
        <dbReference type="ARBA" id="ARBA00023136"/>
    </source>
</evidence>
<comment type="subcellular location">
    <subcellularLocation>
        <location evidence="1">Cell membrane</location>
        <topology evidence="1">Multi-pass membrane protein</topology>
    </subcellularLocation>
</comment>